<proteinExistence type="inferred from homology"/>
<comment type="caution">
    <text evidence="4">The sequence shown here is derived from an EMBL/GenBank/DDBJ whole genome shotgun (WGS) entry which is preliminary data.</text>
</comment>
<keyword evidence="5" id="KW-1185">Reference proteome</keyword>
<evidence type="ECO:0000256" key="2">
    <source>
        <dbReference type="ARBA" id="ARBA00007643"/>
    </source>
</evidence>
<sequence length="91" mass="10520">MMKYTEIELKKTKGIMEHEEKKVKPRNAGLYELPENTHISSAKKNKEMFSNQRLSGIPELDLSISARIKNISVEDAKAHLLAEQQNKKKRQ</sequence>
<comment type="subcellular location">
    <subcellularLocation>
        <location evidence="1">Nucleus</location>
    </subcellularLocation>
</comment>
<comment type="similarity">
    <text evidence="2">Belongs to the TLS1 family.</text>
</comment>
<dbReference type="PANTHER" id="PTHR13486">
    <property type="entry name" value="TELOMERE LENGTH AND SILENCING PROTEIN 1 TLS1 FAMILY MEMBER"/>
    <property type="match status" value="1"/>
</dbReference>
<reference evidence="4 5" key="1">
    <citation type="submission" date="2023-05" db="EMBL/GenBank/DDBJ databases">
        <title>B98-5 Cell Line De Novo Hybrid Assembly: An Optical Mapping Approach.</title>
        <authorList>
            <person name="Kananen K."/>
            <person name="Auerbach J.A."/>
            <person name="Kautto E."/>
            <person name="Blachly J.S."/>
        </authorList>
    </citation>
    <scope>NUCLEOTIDE SEQUENCE [LARGE SCALE GENOMIC DNA]</scope>
    <source>
        <strain evidence="4">B95-8</strain>
        <tissue evidence="4">Cell line</tissue>
    </source>
</reference>
<accession>A0ABQ9W403</accession>
<dbReference type="InterPro" id="IPR010756">
    <property type="entry name" value="Tls1-like"/>
</dbReference>
<keyword evidence="3" id="KW-0539">Nucleus</keyword>
<evidence type="ECO:0000256" key="1">
    <source>
        <dbReference type="ARBA" id="ARBA00004123"/>
    </source>
</evidence>
<dbReference type="PANTHER" id="PTHR13486:SF2">
    <property type="entry name" value="SPLICING FACTOR C9ORF78"/>
    <property type="match status" value="1"/>
</dbReference>
<protein>
    <submittedName>
        <fullName evidence="4">Uncharacterized protein</fullName>
    </submittedName>
</protein>
<gene>
    <name evidence="4" type="ORF">P7K49_006149</name>
</gene>
<dbReference type="Pfam" id="PF07052">
    <property type="entry name" value="Hep_59"/>
    <property type="match status" value="1"/>
</dbReference>
<evidence type="ECO:0000313" key="5">
    <source>
        <dbReference type="Proteomes" id="UP001266305"/>
    </source>
</evidence>
<name>A0ABQ9W403_SAGOE</name>
<evidence type="ECO:0000256" key="3">
    <source>
        <dbReference type="ARBA" id="ARBA00023242"/>
    </source>
</evidence>
<dbReference type="EMBL" id="JASSZA010000003">
    <property type="protein sequence ID" value="KAK2115523.1"/>
    <property type="molecule type" value="Genomic_DNA"/>
</dbReference>
<dbReference type="Proteomes" id="UP001266305">
    <property type="component" value="Unassembled WGS sequence"/>
</dbReference>
<organism evidence="4 5">
    <name type="scientific">Saguinus oedipus</name>
    <name type="common">Cotton-top tamarin</name>
    <name type="synonym">Oedipomidas oedipus</name>
    <dbReference type="NCBI Taxonomy" id="9490"/>
    <lineage>
        <taxon>Eukaryota</taxon>
        <taxon>Metazoa</taxon>
        <taxon>Chordata</taxon>
        <taxon>Craniata</taxon>
        <taxon>Vertebrata</taxon>
        <taxon>Euteleostomi</taxon>
        <taxon>Mammalia</taxon>
        <taxon>Eutheria</taxon>
        <taxon>Euarchontoglires</taxon>
        <taxon>Primates</taxon>
        <taxon>Haplorrhini</taxon>
        <taxon>Platyrrhini</taxon>
        <taxon>Cebidae</taxon>
        <taxon>Callitrichinae</taxon>
        <taxon>Saguinus</taxon>
    </lineage>
</organism>
<evidence type="ECO:0000313" key="4">
    <source>
        <dbReference type="EMBL" id="KAK2115523.1"/>
    </source>
</evidence>